<evidence type="ECO:0000256" key="1">
    <source>
        <dbReference type="ARBA" id="ARBA00022970"/>
    </source>
</evidence>
<dbReference type="RefSeq" id="WP_189638872.1">
    <property type="nucleotide sequence ID" value="NZ_BMZF01000001.1"/>
</dbReference>
<protein>
    <submittedName>
        <fullName evidence="3">Branched-chain amino acid ABC transporter substrate-binding protein</fullName>
    </submittedName>
</protein>
<keyword evidence="1" id="KW-0029">Amino-acid transport</keyword>
<dbReference type="EMBL" id="BMZF01000001">
    <property type="protein sequence ID" value="GHA42511.1"/>
    <property type="molecule type" value="Genomic_DNA"/>
</dbReference>
<keyword evidence="2" id="KW-0732">Signal</keyword>
<gene>
    <name evidence="3" type="ORF">GCM10008927_03760</name>
</gene>
<reference evidence="4" key="1">
    <citation type="journal article" date="2019" name="Int. J. Syst. Evol. Microbiol.">
        <title>The Global Catalogue of Microorganisms (GCM) 10K type strain sequencing project: providing services to taxonomists for standard genome sequencing and annotation.</title>
        <authorList>
            <consortium name="The Broad Institute Genomics Platform"/>
            <consortium name="The Broad Institute Genome Sequencing Center for Infectious Disease"/>
            <person name="Wu L."/>
            <person name="Ma J."/>
        </authorList>
    </citation>
    <scope>NUCLEOTIDE SEQUENCE [LARGE SCALE GENOMIC DNA]</scope>
    <source>
        <strain evidence="4">KCTC 32465</strain>
    </source>
</reference>
<evidence type="ECO:0000313" key="4">
    <source>
        <dbReference type="Proteomes" id="UP000634455"/>
    </source>
</evidence>
<keyword evidence="1" id="KW-0813">Transport</keyword>
<dbReference type="CDD" id="cd06268">
    <property type="entry name" value="PBP1_ABC_transporter_LIVBP-like"/>
    <property type="match status" value="1"/>
</dbReference>
<evidence type="ECO:0000256" key="2">
    <source>
        <dbReference type="SAM" id="SignalP"/>
    </source>
</evidence>
<dbReference type="Gene3D" id="3.40.50.2300">
    <property type="match status" value="2"/>
</dbReference>
<dbReference type="PANTHER" id="PTHR30483:SF6">
    <property type="entry name" value="PERIPLASMIC BINDING PROTEIN OF ABC TRANSPORTER FOR NATURAL AMINO ACIDS"/>
    <property type="match status" value="1"/>
</dbReference>
<name>A0ABQ3CT01_9RHOB</name>
<sequence length="391" mass="43225">MKLLGLACAIIIAMLANTTFASDLRVSITYVMREQNQAPTLSNLDPIPENLGLIGAELGLVDNQTTGKFLGHDYTLNIITLSPDQDISTLKDQIDFSQTIVVANAPTPDLIAISQMGANAPAVLFNASAMDNTLRDDACLPNMFHTAPSHAMLTDALAQFGFAKKWQRWAMIVGPQVHDRALAASFEKSINKFGIDLVARKEWTFDTDMRRSASNEIPLFTQDFADHQMLVVTDATNDFARYVVYNTWAPRPVAGSVGLITSGWARSVEQFGAVQLQNRFRELAKRDMQQTDYASWAAIRAIGEAVTRTDSNDLQTLKSYLLSDEFALAGFKGRKLSFRSWNGQMRQPIVLAHHDAMVAMAPLAGFLHQFNELDTLGLDQPESNCTAFQED</sequence>
<feature type="chain" id="PRO_5045238089" evidence="2">
    <location>
        <begin position="22"/>
        <end position="391"/>
    </location>
</feature>
<dbReference type="Proteomes" id="UP000634455">
    <property type="component" value="Unassembled WGS sequence"/>
</dbReference>
<dbReference type="PANTHER" id="PTHR30483">
    <property type="entry name" value="LEUCINE-SPECIFIC-BINDING PROTEIN"/>
    <property type="match status" value="1"/>
</dbReference>
<dbReference type="InterPro" id="IPR022478">
    <property type="entry name" value="ABC_transptr_sub-bd_PQQ"/>
</dbReference>
<organism evidence="3 4">
    <name type="scientific">Paramylibacter ulvae</name>
    <dbReference type="NCBI Taxonomy" id="1651968"/>
    <lineage>
        <taxon>Bacteria</taxon>
        <taxon>Pseudomonadati</taxon>
        <taxon>Pseudomonadota</taxon>
        <taxon>Alphaproteobacteria</taxon>
        <taxon>Rhodobacterales</taxon>
        <taxon>Paracoccaceae</taxon>
        <taxon>Paramylibacter</taxon>
    </lineage>
</organism>
<keyword evidence="4" id="KW-1185">Reference proteome</keyword>
<dbReference type="NCBIfam" id="TIGR03863">
    <property type="entry name" value="PQQ_ABC_bind"/>
    <property type="match status" value="1"/>
</dbReference>
<proteinExistence type="predicted"/>
<feature type="signal peptide" evidence="2">
    <location>
        <begin position="1"/>
        <end position="21"/>
    </location>
</feature>
<dbReference type="SUPFAM" id="SSF53822">
    <property type="entry name" value="Periplasmic binding protein-like I"/>
    <property type="match status" value="1"/>
</dbReference>
<dbReference type="InterPro" id="IPR051010">
    <property type="entry name" value="BCAA_transport"/>
</dbReference>
<evidence type="ECO:0000313" key="3">
    <source>
        <dbReference type="EMBL" id="GHA42511.1"/>
    </source>
</evidence>
<dbReference type="InterPro" id="IPR028082">
    <property type="entry name" value="Peripla_BP_I"/>
</dbReference>
<comment type="caution">
    <text evidence="3">The sequence shown here is derived from an EMBL/GenBank/DDBJ whole genome shotgun (WGS) entry which is preliminary data.</text>
</comment>
<accession>A0ABQ3CT01</accession>